<dbReference type="SUPFAM" id="SSF54695">
    <property type="entry name" value="POZ domain"/>
    <property type="match status" value="1"/>
</dbReference>
<dbReference type="Gene3D" id="1.25.40.420">
    <property type="match status" value="1"/>
</dbReference>
<dbReference type="SUPFAM" id="SSF49599">
    <property type="entry name" value="TRAF domain-like"/>
    <property type="match status" value="1"/>
</dbReference>
<accession>A0ABC9BSF0</accession>
<proteinExistence type="inferred from homology"/>
<evidence type="ECO:0000313" key="4">
    <source>
        <dbReference type="EMBL" id="CAL5005169.1"/>
    </source>
</evidence>
<dbReference type="Pfam" id="PF00651">
    <property type="entry name" value="BTB"/>
    <property type="match status" value="1"/>
</dbReference>
<dbReference type="InterPro" id="IPR000210">
    <property type="entry name" value="BTB/POZ_dom"/>
</dbReference>
<reference evidence="5" key="1">
    <citation type="submission" date="2024-06" db="EMBL/GenBank/DDBJ databases">
        <authorList>
            <person name="Ryan C."/>
        </authorList>
    </citation>
    <scope>NUCLEOTIDE SEQUENCE [LARGE SCALE GENOMIC DNA]</scope>
</reference>
<comment type="pathway">
    <text evidence="1">Protein modification; protein ubiquitination.</text>
</comment>
<comment type="similarity">
    <text evidence="2">Belongs to the Tdpoz family.</text>
</comment>
<organism evidence="4 5">
    <name type="scientific">Urochloa decumbens</name>
    <dbReference type="NCBI Taxonomy" id="240449"/>
    <lineage>
        <taxon>Eukaryota</taxon>
        <taxon>Viridiplantae</taxon>
        <taxon>Streptophyta</taxon>
        <taxon>Embryophyta</taxon>
        <taxon>Tracheophyta</taxon>
        <taxon>Spermatophyta</taxon>
        <taxon>Magnoliopsida</taxon>
        <taxon>Liliopsida</taxon>
        <taxon>Poales</taxon>
        <taxon>Poaceae</taxon>
        <taxon>PACMAD clade</taxon>
        <taxon>Panicoideae</taxon>
        <taxon>Panicodae</taxon>
        <taxon>Paniceae</taxon>
        <taxon>Melinidinae</taxon>
        <taxon>Urochloa</taxon>
    </lineage>
</organism>
<gene>
    <name evidence="4" type="ORF">URODEC1_LOCUS67300</name>
</gene>
<dbReference type="EMBL" id="OZ075137">
    <property type="protein sequence ID" value="CAL5005169.1"/>
    <property type="molecule type" value="Genomic_DNA"/>
</dbReference>
<dbReference type="Pfam" id="PF24570">
    <property type="entry name" value="BACK_BPM_SPOP"/>
    <property type="match status" value="1"/>
</dbReference>
<dbReference type="AlphaFoldDB" id="A0ABC9BSF0"/>
<name>A0ABC9BSF0_9POAL</name>
<dbReference type="PROSITE" id="PS50097">
    <property type="entry name" value="BTB"/>
    <property type="match status" value="1"/>
</dbReference>
<sequence length="295" mass="32302">MTSVGEHATAAQTTIVDSAATVIEFSVNYEQTKHLADGNAVHSDAIAAGEHMWRIKYCPTPMSRDLCLSLQLLSKSSDINAIFEVVLIDKDGTPVEFRILHRDGSSVPAPPSDIAKHLGTLLDTADAVDVSFVVDGKMFYAHRAILVARSPVFRAELLGSMAEAKMSSITLHDIAPATFRAMLRFMYTDALPGDDKLGGSPLEMFQHLLGAADRYALDRLKLLCVQKLWNNVSVDTVATILACAEMYSCHELKNMCIGFFTVEKNFKKAVLTEGFARLVHQFPSIIPELRDSIGA</sequence>
<reference evidence="4 5" key="2">
    <citation type="submission" date="2024-10" db="EMBL/GenBank/DDBJ databases">
        <authorList>
            <person name="Ryan C."/>
        </authorList>
    </citation>
    <scope>NUCLEOTIDE SEQUENCE [LARGE SCALE GENOMIC DNA]</scope>
</reference>
<dbReference type="PANTHER" id="PTHR26379">
    <property type="entry name" value="BTB/POZ AND MATH DOMAIN-CONTAINING PROTEIN 1"/>
    <property type="match status" value="1"/>
</dbReference>
<evidence type="ECO:0000256" key="2">
    <source>
        <dbReference type="ARBA" id="ARBA00010846"/>
    </source>
</evidence>
<evidence type="ECO:0000313" key="5">
    <source>
        <dbReference type="Proteomes" id="UP001497457"/>
    </source>
</evidence>
<protein>
    <recommendedName>
        <fullName evidence="3">BTB domain-containing protein</fullName>
    </recommendedName>
</protein>
<dbReference type="InterPro" id="IPR056423">
    <property type="entry name" value="BACK_BPM_SPOP"/>
</dbReference>
<dbReference type="SMART" id="SM00225">
    <property type="entry name" value="BTB"/>
    <property type="match status" value="1"/>
</dbReference>
<dbReference type="InterPro" id="IPR045005">
    <property type="entry name" value="BPM1-6"/>
</dbReference>
<dbReference type="Proteomes" id="UP001497457">
    <property type="component" value="Chromosome 27b"/>
</dbReference>
<dbReference type="PANTHER" id="PTHR26379:SF504">
    <property type="entry name" value="OS08G0523800 PROTEIN"/>
    <property type="match status" value="1"/>
</dbReference>
<dbReference type="InterPro" id="IPR011333">
    <property type="entry name" value="SKP1/BTB/POZ_sf"/>
</dbReference>
<feature type="domain" description="BTB" evidence="3">
    <location>
        <begin position="128"/>
        <end position="195"/>
    </location>
</feature>
<evidence type="ECO:0000256" key="1">
    <source>
        <dbReference type="ARBA" id="ARBA00004906"/>
    </source>
</evidence>
<keyword evidence="5" id="KW-1185">Reference proteome</keyword>
<dbReference type="Gene3D" id="3.30.710.10">
    <property type="entry name" value="Potassium Channel Kv1.1, Chain A"/>
    <property type="match status" value="1"/>
</dbReference>
<evidence type="ECO:0000259" key="3">
    <source>
        <dbReference type="PROSITE" id="PS50097"/>
    </source>
</evidence>